<feature type="domain" description="SPOR" evidence="2">
    <location>
        <begin position="590"/>
        <end position="666"/>
    </location>
</feature>
<evidence type="ECO:0000313" key="3">
    <source>
        <dbReference type="EMBL" id="EFY08112.1"/>
    </source>
</evidence>
<feature type="compositionally biased region" description="Basic and acidic residues" evidence="1">
    <location>
        <begin position="344"/>
        <end position="364"/>
    </location>
</feature>
<accession>E8LHA4</accession>
<dbReference type="InterPro" id="IPR049945">
    <property type="entry name" value="AAA_22"/>
</dbReference>
<dbReference type="STRING" id="762983.HMPREF9444_00062"/>
<dbReference type="EMBL" id="AEVO01000003">
    <property type="protein sequence ID" value="EFY08112.1"/>
    <property type="molecule type" value="Genomic_DNA"/>
</dbReference>
<keyword evidence="3" id="KW-0131">Cell cycle</keyword>
<dbReference type="OrthoDB" id="6189127at2"/>
<dbReference type="Pfam" id="PF13401">
    <property type="entry name" value="AAA_22"/>
    <property type="match status" value="1"/>
</dbReference>
<evidence type="ECO:0000313" key="4">
    <source>
        <dbReference type="Proteomes" id="UP000018458"/>
    </source>
</evidence>
<feature type="compositionally biased region" description="Low complexity" evidence="1">
    <location>
        <begin position="453"/>
        <end position="465"/>
    </location>
</feature>
<dbReference type="AlphaFoldDB" id="E8LHA4"/>
<dbReference type="Gene3D" id="3.30.70.1070">
    <property type="entry name" value="Sporulation related repeat"/>
    <property type="match status" value="1"/>
</dbReference>
<dbReference type="GO" id="GO:0016887">
    <property type="term" value="F:ATP hydrolysis activity"/>
    <property type="evidence" value="ECO:0007669"/>
    <property type="project" value="InterPro"/>
</dbReference>
<dbReference type="SUPFAM" id="SSF52540">
    <property type="entry name" value="P-loop containing nucleoside triphosphate hydrolases"/>
    <property type="match status" value="1"/>
</dbReference>
<dbReference type="GO" id="GO:0042834">
    <property type="term" value="F:peptidoglycan binding"/>
    <property type="evidence" value="ECO:0007669"/>
    <property type="project" value="InterPro"/>
</dbReference>
<feature type="compositionally biased region" description="Basic and acidic residues" evidence="1">
    <location>
        <begin position="395"/>
        <end position="411"/>
    </location>
</feature>
<feature type="region of interest" description="Disordered" evidence="1">
    <location>
        <begin position="338"/>
        <end position="415"/>
    </location>
</feature>
<dbReference type="eggNOG" id="COG3266">
    <property type="taxonomic scope" value="Bacteria"/>
</dbReference>
<gene>
    <name evidence="3" type="ORF">HMPREF9444_00062</name>
</gene>
<feature type="region of interest" description="Disordered" evidence="1">
    <location>
        <begin position="446"/>
        <end position="469"/>
    </location>
</feature>
<comment type="caution">
    <text evidence="3">The sequence shown here is derived from an EMBL/GenBank/DDBJ whole genome shotgun (WGS) entry which is preliminary data.</text>
</comment>
<reference evidence="3 4" key="1">
    <citation type="submission" date="2011-01" db="EMBL/GenBank/DDBJ databases">
        <authorList>
            <person name="Weinstock G."/>
            <person name="Sodergren E."/>
            <person name="Clifton S."/>
            <person name="Fulton L."/>
            <person name="Fulton B."/>
            <person name="Courtney L."/>
            <person name="Fronick C."/>
            <person name="Harrison M."/>
            <person name="Strong C."/>
            <person name="Farmer C."/>
            <person name="Delahaunty K."/>
            <person name="Markovic C."/>
            <person name="Hall O."/>
            <person name="Minx P."/>
            <person name="Tomlinson C."/>
            <person name="Mitreva M."/>
            <person name="Hou S."/>
            <person name="Chen J."/>
            <person name="Wollam A."/>
            <person name="Pepin K.H."/>
            <person name="Johnson M."/>
            <person name="Bhonagiri V."/>
            <person name="Zhang X."/>
            <person name="Suruliraj S."/>
            <person name="Warren W."/>
            <person name="Chinwalla A."/>
            <person name="Mardis E.R."/>
            <person name="Wilson R.K."/>
        </authorList>
    </citation>
    <scope>NUCLEOTIDE SEQUENCE [LARGE SCALE GENOMIC DNA]</scope>
    <source>
        <strain evidence="4">DSM 22608 / JCM 16073 / KCTC 15190 / YIT 12066</strain>
    </source>
</reference>
<dbReference type="Pfam" id="PF05036">
    <property type="entry name" value="SPOR"/>
    <property type="match status" value="1"/>
</dbReference>
<dbReference type="GO" id="GO:0051301">
    <property type="term" value="P:cell division"/>
    <property type="evidence" value="ECO:0007669"/>
    <property type="project" value="UniProtKB-KW"/>
</dbReference>
<sequence length="678" mass="74503">MENIVELQSQQELAQKIIRKLSGIDPVVLLCGDEGSGRSTVCHLVAEKTDDKMQVIFLPCNSSLSKENLRELLLQQLFPEEKLPCDYPLTETLLKINTVNLKALIIADDIDDVPLEFLREINTLVKELSGRLLFLGVCVTESAKAASGIFNIEPLEVPPLDYKECIFLSREYLSGQNKMEVFEGHWDRLPTLFKSKLYTPAAVFSTVDAFEDDVAKAGRERFSVNESVAPKEESSAKKSSKWPYLLLLLLLIGGGAYYFIDKDEVKTQPAAVESNEKVPEVTVDAGVLNEQIKEGIEVEGKKTQLQNELVISGDALEKIEESSVNQAVVNHLLKETAVNSESSDGERSKDNISAAGDEKAKDAFNRQAGGNTYLPDKESSAAGKSPDVDNAIKSPAEKTKDSFQQVEDKTAENFSAVPSQESAVVLSPVDTLTVKKQDAVEQVTQEVKEEESVSSSNEQLPSLSSAADSNYKNATVIESKALEEIDKSLSITKDTDVNLTTGSEICPETTYSAKTVKDETNKTAEISDVIDRNEVKGGTSQTSQAKDAIVSSNKSSQVKKRVPVIDKTLRFDRIPFTGEAIPGAVAEIALKDNSHYTVQVVSAYSRVRAVEVSAGVKGRYWIYETIRNNRPWYVLINGDYATASDAQAAINRLPRALMASGPFIKKFSQVKFEMDKKQ</sequence>
<proteinExistence type="predicted"/>
<keyword evidence="4" id="KW-1185">Reference proteome</keyword>
<name>E8LHA4_SUCHY</name>
<protein>
    <submittedName>
        <fullName evidence="3">Sporulation and cell division repeat protein</fullName>
    </submittedName>
</protein>
<evidence type="ECO:0000256" key="1">
    <source>
        <dbReference type="SAM" id="MobiDB-lite"/>
    </source>
</evidence>
<organism evidence="3 4">
    <name type="scientific">Succinatimonas hippei (strain DSM 22608 / JCM 16073 / KCTC 15190 / YIT 12066)</name>
    <dbReference type="NCBI Taxonomy" id="762983"/>
    <lineage>
        <taxon>Bacteria</taxon>
        <taxon>Pseudomonadati</taxon>
        <taxon>Pseudomonadota</taxon>
        <taxon>Gammaproteobacteria</taxon>
        <taxon>Aeromonadales</taxon>
        <taxon>Succinivibrionaceae</taxon>
        <taxon>Succinatimonas</taxon>
    </lineage>
</organism>
<dbReference type="InterPro" id="IPR027417">
    <property type="entry name" value="P-loop_NTPase"/>
</dbReference>
<dbReference type="RefSeq" id="WP_009142292.1">
    <property type="nucleotide sequence ID" value="NZ_GL830941.1"/>
</dbReference>
<dbReference type="PROSITE" id="PS51724">
    <property type="entry name" value="SPOR"/>
    <property type="match status" value="1"/>
</dbReference>
<evidence type="ECO:0000259" key="2">
    <source>
        <dbReference type="PROSITE" id="PS51724"/>
    </source>
</evidence>
<keyword evidence="3" id="KW-0132">Cell division</keyword>
<dbReference type="Gene3D" id="3.40.50.300">
    <property type="entry name" value="P-loop containing nucleotide triphosphate hydrolases"/>
    <property type="match status" value="1"/>
</dbReference>
<dbReference type="InterPro" id="IPR036680">
    <property type="entry name" value="SPOR-like_sf"/>
</dbReference>
<dbReference type="HOGENOM" id="CLU_405390_0_0_6"/>
<dbReference type="InterPro" id="IPR007730">
    <property type="entry name" value="SPOR-like_dom"/>
</dbReference>
<dbReference type="Proteomes" id="UP000018458">
    <property type="component" value="Unassembled WGS sequence"/>
</dbReference>